<evidence type="ECO:0000313" key="2">
    <source>
        <dbReference type="Proteomes" id="UP000027466"/>
    </source>
</evidence>
<protein>
    <submittedName>
        <fullName evidence="1">Uncharacterized protein</fullName>
    </submittedName>
</protein>
<dbReference type="STRING" id="60547.GCA_000751215_06329"/>
<organism evidence="1 2">
    <name type="scientific">Caballeronia glathei</name>
    <dbReference type="NCBI Taxonomy" id="60547"/>
    <lineage>
        <taxon>Bacteria</taxon>
        <taxon>Pseudomonadati</taxon>
        <taxon>Pseudomonadota</taxon>
        <taxon>Betaproteobacteria</taxon>
        <taxon>Burkholderiales</taxon>
        <taxon>Burkholderiaceae</taxon>
        <taxon>Caballeronia</taxon>
    </lineage>
</organism>
<gene>
    <name evidence="1" type="ORF">BG61_16870</name>
</gene>
<comment type="caution">
    <text evidence="1">The sequence shown here is derived from an EMBL/GenBank/DDBJ whole genome shotgun (WGS) entry which is preliminary data.</text>
</comment>
<accession>A0A069PMA7</accession>
<sequence>MSDIQTAFQGELQLAGWSETHNGGCKVTFWLPDATELDAFRSLTVRKGNTAGHRFMAALVEIGDDETPVQREPEPEKPKGGALAVLAGRLCMDPEFWRFLENEYGVSFHACQAANEAAQWIREQCGVASRAELDHNEEAAATFHRVVRGPWQKYCQRRGAA</sequence>
<dbReference type="RefSeq" id="WP_035939419.1">
    <property type="nucleotide sequence ID" value="NZ_CADFFX010000001.1"/>
</dbReference>
<evidence type="ECO:0000313" key="1">
    <source>
        <dbReference type="EMBL" id="KDR41557.1"/>
    </source>
</evidence>
<keyword evidence="2" id="KW-1185">Reference proteome</keyword>
<name>A0A069PMA7_9BURK</name>
<dbReference type="EMBL" id="JFHC01000026">
    <property type="protein sequence ID" value="KDR41557.1"/>
    <property type="molecule type" value="Genomic_DNA"/>
</dbReference>
<reference evidence="1 2" key="1">
    <citation type="submission" date="2014-03" db="EMBL/GenBank/DDBJ databases">
        <title>Draft Genome Sequences of Four Burkholderia Strains.</title>
        <authorList>
            <person name="Liu X.Y."/>
            <person name="Li C.X."/>
            <person name="Xu J.H."/>
        </authorList>
    </citation>
    <scope>NUCLEOTIDE SEQUENCE [LARGE SCALE GENOMIC DNA]</scope>
    <source>
        <strain evidence="1 2">DSM 50014</strain>
    </source>
</reference>
<proteinExistence type="predicted"/>
<dbReference type="AlphaFoldDB" id="A0A069PMA7"/>
<dbReference type="Proteomes" id="UP000027466">
    <property type="component" value="Unassembled WGS sequence"/>
</dbReference>